<evidence type="ECO:0000256" key="1">
    <source>
        <dbReference type="ARBA" id="ARBA00009477"/>
    </source>
</evidence>
<feature type="domain" description="Multidrug resistance protein MdtA-like alpha-helical hairpin" evidence="3">
    <location>
        <begin position="106"/>
        <end position="168"/>
    </location>
</feature>
<dbReference type="PANTHER" id="PTHR30158:SF23">
    <property type="entry name" value="MULTIDRUG RESISTANCE PROTEIN MEXA"/>
    <property type="match status" value="1"/>
</dbReference>
<evidence type="ECO:0000259" key="5">
    <source>
        <dbReference type="Pfam" id="PF25989"/>
    </source>
</evidence>
<dbReference type="Proteomes" id="UP001073122">
    <property type="component" value="Unassembled WGS sequence"/>
</dbReference>
<dbReference type="EMBL" id="JAOVZW010000015">
    <property type="protein sequence ID" value="MCX8524834.1"/>
    <property type="molecule type" value="Genomic_DNA"/>
</dbReference>
<keyword evidence="2" id="KW-0175">Coiled coil</keyword>
<feature type="domain" description="Multidrug resistance protein MdtA-like beta-barrel" evidence="4">
    <location>
        <begin position="248"/>
        <end position="295"/>
    </location>
</feature>
<feature type="coiled-coil region" evidence="2">
    <location>
        <begin position="141"/>
        <end position="168"/>
    </location>
</feature>
<gene>
    <name evidence="6" type="ORF">OF897_13010</name>
</gene>
<comment type="similarity">
    <text evidence="1">Belongs to the membrane fusion protein (MFP) (TC 8.A.1) family.</text>
</comment>
<evidence type="ECO:0000259" key="3">
    <source>
        <dbReference type="Pfam" id="PF25876"/>
    </source>
</evidence>
<dbReference type="Gene3D" id="2.40.30.170">
    <property type="match status" value="1"/>
</dbReference>
<evidence type="ECO:0000259" key="4">
    <source>
        <dbReference type="Pfam" id="PF25944"/>
    </source>
</evidence>
<reference evidence="6" key="1">
    <citation type="submission" date="2022-10" db="EMBL/GenBank/DDBJ databases">
        <title>Chryseobacterium sp. nov., a novel bacterial species.</title>
        <authorList>
            <person name="Cao Y."/>
        </authorList>
    </citation>
    <scope>NUCLEOTIDE SEQUENCE</scope>
    <source>
        <strain evidence="6">CCTCC AB2015118</strain>
    </source>
</reference>
<dbReference type="Pfam" id="PF25876">
    <property type="entry name" value="HH_MFP_RND"/>
    <property type="match status" value="1"/>
</dbReference>
<dbReference type="Pfam" id="PF25989">
    <property type="entry name" value="YknX_C"/>
    <property type="match status" value="1"/>
</dbReference>
<evidence type="ECO:0000313" key="6">
    <source>
        <dbReference type="EMBL" id="MCX8524834.1"/>
    </source>
</evidence>
<dbReference type="PROSITE" id="PS51257">
    <property type="entry name" value="PROKAR_LIPOPROTEIN"/>
    <property type="match status" value="1"/>
</dbReference>
<accession>A0ABT3XRS7</accession>
<keyword evidence="7" id="KW-1185">Reference proteome</keyword>
<sequence>MTNKLILFSVAAFSLTACKKEAPKQDGPKTFPVVSVENKNIVGYDIFPATIQGRVNNDVRAKISGYITQVLVDEGQYVTKGQPLFRLETNTLNETAAAAKAGVGAAQSNIAAAQAAVNAAQVEVNKLKPLVAKNIISNIQLQTAQANLSQAQAQVQQAIAAREQANANYKGAAANVDYSIIRAPISGVIGKLPLKVGSLVGPTDQTALTTISDTSEIFAYFSMNEKEYFDFLEKSIGASVPEKIKNLPMVELQLANGSIYPEKGRIEAITGSIDPTTGTIQFRVSFKNAQKLLSNGNSGSIRFPKSYDNVLVVPESSTYEQQGIVYVYKVEKDTARNTVVEVIERIDNLALIKSGVKKGDKIIAAGTGNIKPGTAVKPKEVKMDSLVQSVKPKF</sequence>
<dbReference type="PANTHER" id="PTHR30158">
    <property type="entry name" value="ACRA/E-RELATED COMPONENT OF DRUG EFFLUX TRANSPORTER"/>
    <property type="match status" value="1"/>
</dbReference>
<dbReference type="InterPro" id="IPR058626">
    <property type="entry name" value="MdtA-like_b-barrel"/>
</dbReference>
<name>A0ABT3XRS7_9FLAO</name>
<comment type="caution">
    <text evidence="6">The sequence shown here is derived from an EMBL/GenBank/DDBJ whole genome shotgun (WGS) entry which is preliminary data.</text>
</comment>
<dbReference type="InterPro" id="IPR058637">
    <property type="entry name" value="YknX-like_C"/>
</dbReference>
<dbReference type="NCBIfam" id="TIGR01730">
    <property type="entry name" value="RND_mfp"/>
    <property type="match status" value="1"/>
</dbReference>
<dbReference type="RefSeq" id="WP_267266121.1">
    <property type="nucleotide sequence ID" value="NZ_JAOVZW010000015.1"/>
</dbReference>
<organism evidence="6 7">
    <name type="scientific">Chryseobacterium formosus</name>
    <dbReference type="NCBI Taxonomy" id="1537363"/>
    <lineage>
        <taxon>Bacteria</taxon>
        <taxon>Pseudomonadati</taxon>
        <taxon>Bacteroidota</taxon>
        <taxon>Flavobacteriia</taxon>
        <taxon>Flavobacteriales</taxon>
        <taxon>Weeksellaceae</taxon>
        <taxon>Chryseobacterium group</taxon>
        <taxon>Chryseobacterium</taxon>
    </lineage>
</organism>
<dbReference type="Gene3D" id="2.40.50.100">
    <property type="match status" value="1"/>
</dbReference>
<dbReference type="SUPFAM" id="SSF111369">
    <property type="entry name" value="HlyD-like secretion proteins"/>
    <property type="match status" value="1"/>
</dbReference>
<dbReference type="InterPro" id="IPR058624">
    <property type="entry name" value="MdtA-like_HH"/>
</dbReference>
<feature type="domain" description="YknX-like C-terminal permuted SH3-like" evidence="5">
    <location>
        <begin position="310"/>
        <end position="377"/>
    </location>
</feature>
<dbReference type="Gene3D" id="1.10.287.470">
    <property type="entry name" value="Helix hairpin bin"/>
    <property type="match status" value="1"/>
</dbReference>
<proteinExistence type="inferred from homology"/>
<evidence type="ECO:0000256" key="2">
    <source>
        <dbReference type="SAM" id="Coils"/>
    </source>
</evidence>
<dbReference type="Gene3D" id="2.40.420.20">
    <property type="match status" value="1"/>
</dbReference>
<dbReference type="InterPro" id="IPR006143">
    <property type="entry name" value="RND_pump_MFP"/>
</dbReference>
<evidence type="ECO:0000313" key="7">
    <source>
        <dbReference type="Proteomes" id="UP001073122"/>
    </source>
</evidence>
<protein>
    <submittedName>
        <fullName evidence="6">Efflux RND transporter periplasmic adaptor subunit</fullName>
    </submittedName>
</protein>
<dbReference type="Pfam" id="PF25944">
    <property type="entry name" value="Beta-barrel_RND"/>
    <property type="match status" value="1"/>
</dbReference>